<feature type="signal peptide" evidence="5">
    <location>
        <begin position="1"/>
        <end position="23"/>
    </location>
</feature>
<dbReference type="OrthoDB" id="908396at2759"/>
<accession>A0A2G9HVM6</accession>
<comment type="function">
    <text evidence="4">Plant non-specific lipid-transfer proteins transfer phospholipids as well as galactolipids across membranes. May play a role in wax or cutin deposition in the cell walls of expanding epidermal cells and certain secretory tissues.</text>
</comment>
<evidence type="ECO:0000313" key="8">
    <source>
        <dbReference type="Proteomes" id="UP000231279"/>
    </source>
</evidence>
<evidence type="ECO:0000259" key="6">
    <source>
        <dbReference type="SMART" id="SM00499"/>
    </source>
</evidence>
<dbReference type="Proteomes" id="UP000231279">
    <property type="component" value="Unassembled WGS sequence"/>
</dbReference>
<evidence type="ECO:0000256" key="4">
    <source>
        <dbReference type="RuleBase" id="RU000628"/>
    </source>
</evidence>
<evidence type="ECO:0000313" key="7">
    <source>
        <dbReference type="EMBL" id="PIN21380.1"/>
    </source>
</evidence>
<dbReference type="GO" id="GO:0006869">
    <property type="term" value="P:lipid transport"/>
    <property type="evidence" value="ECO:0007669"/>
    <property type="project" value="InterPro"/>
</dbReference>
<organism evidence="7 8">
    <name type="scientific">Handroanthus impetiginosus</name>
    <dbReference type="NCBI Taxonomy" id="429701"/>
    <lineage>
        <taxon>Eukaryota</taxon>
        <taxon>Viridiplantae</taxon>
        <taxon>Streptophyta</taxon>
        <taxon>Embryophyta</taxon>
        <taxon>Tracheophyta</taxon>
        <taxon>Spermatophyta</taxon>
        <taxon>Magnoliopsida</taxon>
        <taxon>eudicotyledons</taxon>
        <taxon>Gunneridae</taxon>
        <taxon>Pentapetalae</taxon>
        <taxon>asterids</taxon>
        <taxon>lamiids</taxon>
        <taxon>Lamiales</taxon>
        <taxon>Bignoniaceae</taxon>
        <taxon>Crescentiina</taxon>
        <taxon>Tabebuia alliance</taxon>
        <taxon>Handroanthus</taxon>
    </lineage>
</organism>
<name>A0A2G9HVM6_9LAMI</name>
<gene>
    <name evidence="7" type="ORF">CDL12_05925</name>
</gene>
<dbReference type="PANTHER" id="PTHR33076">
    <property type="entry name" value="NON-SPECIFIC LIPID-TRANSFER PROTEIN 2-RELATED"/>
    <property type="match status" value="1"/>
</dbReference>
<dbReference type="STRING" id="429701.A0A2G9HVM6"/>
<dbReference type="AlphaFoldDB" id="A0A2G9HVM6"/>
<dbReference type="PROSITE" id="PS00597">
    <property type="entry name" value="PLANT_LTP"/>
    <property type="match status" value="1"/>
</dbReference>
<feature type="chain" id="PRO_5013883482" description="Non-specific lipid-transfer protein" evidence="5">
    <location>
        <begin position="24"/>
        <end position="114"/>
    </location>
</feature>
<dbReference type="Gene3D" id="1.10.110.10">
    <property type="entry name" value="Plant lipid-transfer and hydrophobic proteins"/>
    <property type="match status" value="1"/>
</dbReference>
<keyword evidence="8" id="KW-1185">Reference proteome</keyword>
<dbReference type="CDD" id="cd01960">
    <property type="entry name" value="nsLTP1"/>
    <property type="match status" value="1"/>
</dbReference>
<comment type="caution">
    <text evidence="7">The sequence shown here is derived from an EMBL/GenBank/DDBJ whole genome shotgun (WGS) entry which is preliminary data.</text>
</comment>
<sequence>MAKFASIIFAILLVCMTVVATDAQINCGTVAKSLMPCITYLKQGGAVPPACCNGVRTLHSAANNPSARRTACQCMKSAAKAYGVNPHYAAALPKKCKVNIGYAISYGTDCSKIH</sequence>
<protein>
    <recommendedName>
        <fullName evidence="4">Non-specific lipid-transfer protein</fullName>
    </recommendedName>
</protein>
<dbReference type="InterPro" id="IPR036312">
    <property type="entry name" value="Bifun_inhib/LTP/seed_sf"/>
</dbReference>
<keyword evidence="3 4" id="KW-0446">Lipid-binding</keyword>
<dbReference type="InterPro" id="IPR000528">
    <property type="entry name" value="Plant_nsLTP"/>
</dbReference>
<keyword evidence="5" id="KW-0732">Signal</keyword>
<evidence type="ECO:0000256" key="2">
    <source>
        <dbReference type="ARBA" id="ARBA00022448"/>
    </source>
</evidence>
<dbReference type="GO" id="GO:0008289">
    <property type="term" value="F:lipid binding"/>
    <property type="evidence" value="ECO:0007669"/>
    <property type="project" value="UniProtKB-KW"/>
</dbReference>
<dbReference type="PRINTS" id="PR00382">
    <property type="entry name" value="LIPIDTRNSFER"/>
</dbReference>
<evidence type="ECO:0000256" key="3">
    <source>
        <dbReference type="ARBA" id="ARBA00023121"/>
    </source>
</evidence>
<reference evidence="8" key="1">
    <citation type="journal article" date="2018" name="Gigascience">
        <title>Genome assembly of the Pink Ipe (Handroanthus impetiginosus, Bignoniaceae), a highly valued, ecologically keystone Neotropical timber forest tree.</title>
        <authorList>
            <person name="Silva-Junior O.B."/>
            <person name="Grattapaglia D."/>
            <person name="Novaes E."/>
            <person name="Collevatti R.G."/>
        </authorList>
    </citation>
    <scope>NUCLEOTIDE SEQUENCE [LARGE SCALE GENOMIC DNA]</scope>
    <source>
        <strain evidence="8">cv. UFG-1</strain>
    </source>
</reference>
<dbReference type="InterPro" id="IPR016140">
    <property type="entry name" value="Bifunc_inhib/LTP/seed_store"/>
</dbReference>
<evidence type="ECO:0000256" key="1">
    <source>
        <dbReference type="ARBA" id="ARBA00009748"/>
    </source>
</evidence>
<feature type="domain" description="Bifunctional inhibitor/plant lipid transfer protein/seed storage helical" evidence="6">
    <location>
        <begin position="27"/>
        <end position="110"/>
    </location>
</feature>
<comment type="similarity">
    <text evidence="1 4">Belongs to the plant LTP family.</text>
</comment>
<keyword evidence="2 4" id="KW-0813">Transport</keyword>
<dbReference type="EMBL" id="NKXS01000950">
    <property type="protein sequence ID" value="PIN21380.1"/>
    <property type="molecule type" value="Genomic_DNA"/>
</dbReference>
<proteinExistence type="inferred from homology"/>
<dbReference type="Pfam" id="PF00234">
    <property type="entry name" value="Tryp_alpha_amyl"/>
    <property type="match status" value="1"/>
</dbReference>
<evidence type="ECO:0000256" key="5">
    <source>
        <dbReference type="SAM" id="SignalP"/>
    </source>
</evidence>
<dbReference type="SUPFAM" id="SSF47699">
    <property type="entry name" value="Bifunctional inhibitor/lipid-transfer protein/seed storage 2S albumin"/>
    <property type="match status" value="1"/>
</dbReference>
<dbReference type="SMART" id="SM00499">
    <property type="entry name" value="AAI"/>
    <property type="match status" value="1"/>
</dbReference>